<evidence type="ECO:0000256" key="1">
    <source>
        <dbReference type="SAM" id="MobiDB-lite"/>
    </source>
</evidence>
<feature type="compositionally biased region" description="Polar residues" evidence="1">
    <location>
        <begin position="227"/>
        <end position="237"/>
    </location>
</feature>
<feature type="region of interest" description="Disordered" evidence="1">
    <location>
        <begin position="227"/>
        <end position="249"/>
    </location>
</feature>
<feature type="region of interest" description="Disordered" evidence="1">
    <location>
        <begin position="71"/>
        <end position="99"/>
    </location>
</feature>
<dbReference type="EMBL" id="JARBJD010000055">
    <property type="protein sequence ID" value="KAK2956513.1"/>
    <property type="molecule type" value="Genomic_DNA"/>
</dbReference>
<accession>A0ABQ9XYG3</accession>
<organism evidence="2 3">
    <name type="scientific">Blattamonas nauphoetae</name>
    <dbReference type="NCBI Taxonomy" id="2049346"/>
    <lineage>
        <taxon>Eukaryota</taxon>
        <taxon>Metamonada</taxon>
        <taxon>Preaxostyla</taxon>
        <taxon>Oxymonadida</taxon>
        <taxon>Blattamonas</taxon>
    </lineage>
</organism>
<proteinExistence type="predicted"/>
<gene>
    <name evidence="2" type="ORF">BLNAU_8567</name>
</gene>
<comment type="caution">
    <text evidence="2">The sequence shown here is derived from an EMBL/GenBank/DDBJ whole genome shotgun (WGS) entry which is preliminary data.</text>
</comment>
<dbReference type="Proteomes" id="UP001281761">
    <property type="component" value="Unassembled WGS sequence"/>
</dbReference>
<protein>
    <submittedName>
        <fullName evidence="2">Uncharacterized protein</fullName>
    </submittedName>
</protein>
<sequence>MEGSWKGRDSRRREQAERDANRCLLGRRARQHDWDCMFVEFTNRDCASHARRDESIRVGLGKSEMELSFMNRSADTSPTFVSTQKTLSEREDERDEPQSDTQLIDLGIKFPSLTKTIPNVEVSNCHTSLMVLNVTMVQPALVGHGTRVQRGQQATLRERVVTDWFGRTQRLRRHWTTITVTNQQQIPHPCQLYSSALCPPHNPPRRHRHIPSEVFEKKSTFQSRTLPTQTANQNIGDSTMVGRIPTIPL</sequence>
<feature type="compositionally biased region" description="Polar residues" evidence="1">
    <location>
        <begin position="71"/>
        <end position="86"/>
    </location>
</feature>
<evidence type="ECO:0000313" key="2">
    <source>
        <dbReference type="EMBL" id="KAK2956513.1"/>
    </source>
</evidence>
<name>A0ABQ9XYG3_9EUKA</name>
<reference evidence="2 3" key="1">
    <citation type="journal article" date="2022" name="bioRxiv">
        <title>Genomics of Preaxostyla Flagellates Illuminates Evolutionary Transitions and the Path Towards Mitochondrial Loss.</title>
        <authorList>
            <person name="Novak L.V.F."/>
            <person name="Treitli S.C."/>
            <person name="Pyrih J."/>
            <person name="Halakuc P."/>
            <person name="Pipaliya S.V."/>
            <person name="Vacek V."/>
            <person name="Brzon O."/>
            <person name="Soukal P."/>
            <person name="Eme L."/>
            <person name="Dacks J.B."/>
            <person name="Karnkowska A."/>
            <person name="Elias M."/>
            <person name="Hampl V."/>
        </authorList>
    </citation>
    <scope>NUCLEOTIDE SEQUENCE [LARGE SCALE GENOMIC DNA]</scope>
    <source>
        <strain evidence="2">NAU3</strain>
        <tissue evidence="2">Gut</tissue>
    </source>
</reference>
<evidence type="ECO:0000313" key="3">
    <source>
        <dbReference type="Proteomes" id="UP001281761"/>
    </source>
</evidence>
<keyword evidence="3" id="KW-1185">Reference proteome</keyword>